<dbReference type="SUPFAM" id="SSF53254">
    <property type="entry name" value="Phosphoglycerate mutase-like"/>
    <property type="match status" value="1"/>
</dbReference>
<dbReference type="RefSeq" id="WP_037541214.1">
    <property type="nucleotide sequence ID" value="NZ_AP018585.1"/>
</dbReference>
<evidence type="ECO:0000313" key="1">
    <source>
        <dbReference type="EMBL" id="BBD93120.1"/>
    </source>
</evidence>
<dbReference type="Pfam" id="PF00300">
    <property type="entry name" value="His_Phos_1"/>
    <property type="match status" value="1"/>
</dbReference>
<dbReference type="EMBL" id="AP018586">
    <property type="protein sequence ID" value="BBD93120.1"/>
    <property type="molecule type" value="Genomic_DNA"/>
</dbReference>
<sequence length="194" mass="21978">MTKTLYLMRHGQTVFNLKGKIQGASDSPLTSLGIQQAQAARKYFETHNITFDTLVSSSQERASDTLENVAPERNYQRLKGIKEWSFGLFEGESVSLLNATYDPKFLYGDKIVPFEGESREEVETRVYHTLEKIMQNSNGDTVLAVSHGSTIGLFIRVILGYDEGSKYDMGNCHIAKFEYDNNEFKFVEIIDPIV</sequence>
<dbReference type="PROSITE" id="PS00175">
    <property type="entry name" value="PG_MUTASE"/>
    <property type="match status" value="1"/>
</dbReference>
<dbReference type="InterPro" id="IPR013078">
    <property type="entry name" value="His_Pase_superF_clade-1"/>
</dbReference>
<name>A0ABM7FWL9_9STAP</name>
<dbReference type="GeneID" id="58051802"/>
<evidence type="ECO:0000313" key="2">
    <source>
        <dbReference type="Proteomes" id="UP000274772"/>
    </source>
</evidence>
<keyword evidence="2" id="KW-1185">Reference proteome</keyword>
<dbReference type="Gene3D" id="3.40.50.1240">
    <property type="entry name" value="Phosphoglycerate mutase-like"/>
    <property type="match status" value="1"/>
</dbReference>
<dbReference type="CDD" id="cd07067">
    <property type="entry name" value="HP_PGM_like"/>
    <property type="match status" value="1"/>
</dbReference>
<reference evidence="1 2" key="1">
    <citation type="submission" date="2018-05" db="EMBL/GenBank/DDBJ databases">
        <title>Complete genome sequencing of three human clinical isolates of Staphylococcus caprae reveals virulence factors similar to those of S. epidermidis and S. capitis.</title>
        <authorList>
            <person name="Watanabe S."/>
            <person name="Cui L."/>
        </authorList>
    </citation>
    <scope>NUCLEOTIDE SEQUENCE [LARGE SCALE GENOMIC DNA]</scope>
    <source>
        <strain evidence="1 2">JMUB590</strain>
    </source>
</reference>
<dbReference type="Proteomes" id="UP000274772">
    <property type="component" value="Chromosome"/>
</dbReference>
<accession>A0ABM7FWL9</accession>
<dbReference type="InterPro" id="IPR050275">
    <property type="entry name" value="PGM_Phosphatase"/>
</dbReference>
<proteinExistence type="predicted"/>
<organism evidence="1 2">
    <name type="scientific">Staphylococcus caprae</name>
    <dbReference type="NCBI Taxonomy" id="29380"/>
    <lineage>
        <taxon>Bacteria</taxon>
        <taxon>Bacillati</taxon>
        <taxon>Bacillota</taxon>
        <taxon>Bacilli</taxon>
        <taxon>Bacillales</taxon>
        <taxon>Staphylococcaceae</taxon>
        <taxon>Staphylococcus</taxon>
    </lineage>
</organism>
<dbReference type="InterPro" id="IPR029033">
    <property type="entry name" value="His_PPase_superfam"/>
</dbReference>
<dbReference type="PANTHER" id="PTHR48100:SF5">
    <property type="entry name" value="HISTIDINE PHOSPHATASE FAMILY PROTEIN"/>
    <property type="match status" value="1"/>
</dbReference>
<dbReference type="InterPro" id="IPR001345">
    <property type="entry name" value="PG/BPGM_mutase_AS"/>
</dbReference>
<dbReference type="PANTHER" id="PTHR48100">
    <property type="entry name" value="BROAD-SPECIFICITY PHOSPHATASE YOR283W-RELATED"/>
    <property type="match status" value="1"/>
</dbReference>
<protein>
    <submittedName>
        <fullName evidence="1">Phosphoglycerate mutase family protein</fullName>
    </submittedName>
</protein>
<gene>
    <name evidence="1" type="ORF">JMUB590_2065</name>
</gene>
<dbReference type="SMART" id="SM00855">
    <property type="entry name" value="PGAM"/>
    <property type="match status" value="1"/>
</dbReference>